<dbReference type="AlphaFoldDB" id="D0LU75"/>
<dbReference type="STRING" id="502025.Hoch_4950"/>
<evidence type="ECO:0000313" key="2">
    <source>
        <dbReference type="EMBL" id="ACY17439.1"/>
    </source>
</evidence>
<dbReference type="RefSeq" id="WP_012830031.1">
    <property type="nucleotide sequence ID" value="NC_013440.1"/>
</dbReference>
<reference evidence="2 3" key="1">
    <citation type="journal article" date="2010" name="Stand. Genomic Sci.">
        <title>Complete genome sequence of Haliangium ochraceum type strain (SMP-2).</title>
        <authorList>
            <consortium name="US DOE Joint Genome Institute (JGI-PGF)"/>
            <person name="Ivanova N."/>
            <person name="Daum C."/>
            <person name="Lang E."/>
            <person name="Abt B."/>
            <person name="Kopitz M."/>
            <person name="Saunders E."/>
            <person name="Lapidus A."/>
            <person name="Lucas S."/>
            <person name="Glavina Del Rio T."/>
            <person name="Nolan M."/>
            <person name="Tice H."/>
            <person name="Copeland A."/>
            <person name="Cheng J.F."/>
            <person name="Chen F."/>
            <person name="Bruce D."/>
            <person name="Goodwin L."/>
            <person name="Pitluck S."/>
            <person name="Mavromatis K."/>
            <person name="Pati A."/>
            <person name="Mikhailova N."/>
            <person name="Chen A."/>
            <person name="Palaniappan K."/>
            <person name="Land M."/>
            <person name="Hauser L."/>
            <person name="Chang Y.J."/>
            <person name="Jeffries C.D."/>
            <person name="Detter J.C."/>
            <person name="Brettin T."/>
            <person name="Rohde M."/>
            <person name="Goker M."/>
            <person name="Bristow J."/>
            <person name="Markowitz V."/>
            <person name="Eisen J.A."/>
            <person name="Hugenholtz P."/>
            <person name="Kyrpides N.C."/>
            <person name="Klenk H.P."/>
        </authorList>
    </citation>
    <scope>NUCLEOTIDE SEQUENCE [LARGE SCALE GENOMIC DNA]</scope>
    <source>
        <strain evidence="3">DSM 14365 / CIP 107738 / JCM 11303 / AJ 13395 / SMP-2</strain>
    </source>
</reference>
<keyword evidence="3" id="KW-1185">Reference proteome</keyword>
<dbReference type="EMBL" id="CP001804">
    <property type="protein sequence ID" value="ACY17439.1"/>
    <property type="molecule type" value="Genomic_DNA"/>
</dbReference>
<feature type="region of interest" description="Disordered" evidence="1">
    <location>
        <begin position="92"/>
        <end position="119"/>
    </location>
</feature>
<evidence type="ECO:0000313" key="3">
    <source>
        <dbReference type="Proteomes" id="UP000001880"/>
    </source>
</evidence>
<gene>
    <name evidence="2" type="ordered locus">Hoch_4950</name>
</gene>
<name>D0LU75_HALO1</name>
<feature type="compositionally biased region" description="Acidic residues" evidence="1">
    <location>
        <begin position="108"/>
        <end position="119"/>
    </location>
</feature>
<proteinExistence type="predicted"/>
<evidence type="ECO:0000256" key="1">
    <source>
        <dbReference type="SAM" id="MobiDB-lite"/>
    </source>
</evidence>
<sequence length="119" mass="12911">MRNRYLKSLRLFAIAALALLLLPLGGCETKLKEEDCRRAIANVRTLYGTANMQQGIQPEAAVRSCRGSASAETVECMANAKTMEELDNCKGDEFLEAMRGDAPQDNQPEADEGAASADE</sequence>
<protein>
    <submittedName>
        <fullName evidence="2">Uncharacterized protein</fullName>
    </submittedName>
</protein>
<organism evidence="2 3">
    <name type="scientific">Haliangium ochraceum (strain DSM 14365 / JCM 11303 / SMP-2)</name>
    <dbReference type="NCBI Taxonomy" id="502025"/>
    <lineage>
        <taxon>Bacteria</taxon>
        <taxon>Pseudomonadati</taxon>
        <taxon>Myxococcota</taxon>
        <taxon>Polyangia</taxon>
        <taxon>Haliangiales</taxon>
        <taxon>Kofleriaceae</taxon>
        <taxon>Haliangium</taxon>
    </lineage>
</organism>
<dbReference type="Proteomes" id="UP000001880">
    <property type="component" value="Chromosome"/>
</dbReference>
<dbReference type="HOGENOM" id="CLU_2058095_0_0_7"/>
<accession>D0LU75</accession>
<dbReference type="KEGG" id="hoh:Hoch_4950"/>